<keyword evidence="8 13" id="KW-1133">Transmembrane helix</keyword>
<evidence type="ECO:0000256" key="7">
    <source>
        <dbReference type="ARBA" id="ARBA00022927"/>
    </source>
</evidence>
<protein>
    <recommendedName>
        <fullName evidence="3 13">Membrane protein insertase YidC</fullName>
    </recommendedName>
    <alternativeName>
        <fullName evidence="12 13">Foldase YidC</fullName>
    </alternativeName>
    <alternativeName>
        <fullName evidence="11 13">Membrane integrase YidC</fullName>
    </alternativeName>
    <alternativeName>
        <fullName evidence="13">Membrane protein YidC</fullName>
    </alternativeName>
</protein>
<comment type="function">
    <text evidence="13">Required for the insertion and/or proper folding and/or complex formation of integral membrane proteins into the membrane. Involved in integration of membrane proteins that insert both dependently and independently of the Sec translocase complex, as well as at least some lipoproteins. Aids folding of multispanning membrane proteins.</text>
</comment>
<dbReference type="GO" id="GO:0015031">
    <property type="term" value="P:protein transport"/>
    <property type="evidence" value="ECO:0007669"/>
    <property type="project" value="UniProtKB-KW"/>
</dbReference>
<evidence type="ECO:0000313" key="18">
    <source>
        <dbReference type="EMBL" id="BAL58664.1"/>
    </source>
</evidence>
<keyword evidence="16" id="KW-0732">Signal</keyword>
<evidence type="ECO:0000256" key="13">
    <source>
        <dbReference type="HAMAP-Rule" id="MF_01810"/>
    </source>
</evidence>
<comment type="subunit">
    <text evidence="13">Interacts with the Sec translocase complex via SecD. Specifically interacts with transmembrane segments of nascent integral membrane proteins during membrane integration.</text>
</comment>
<keyword evidence="9 13" id="KW-0472">Membrane</keyword>
<dbReference type="InterPro" id="IPR019998">
    <property type="entry name" value="Membr_insert_YidC"/>
</dbReference>
<dbReference type="NCBIfam" id="TIGR03592">
    <property type="entry name" value="yidC_oxa1_cterm"/>
    <property type="match status" value="1"/>
</dbReference>
<organism evidence="18">
    <name type="scientific">Acetithermum autotrophicum</name>
    <dbReference type="NCBI Taxonomy" id="1446466"/>
    <lineage>
        <taxon>Bacteria</taxon>
        <taxon>Candidatus Bipolaricaulota</taxon>
        <taxon>Candidatus Acetithermum</taxon>
    </lineage>
</organism>
<dbReference type="PANTHER" id="PTHR12428:SF65">
    <property type="entry name" value="CYTOCHROME C OXIDASE ASSEMBLY PROTEIN COX18, MITOCHONDRIAL"/>
    <property type="match status" value="1"/>
</dbReference>
<evidence type="ECO:0000256" key="8">
    <source>
        <dbReference type="ARBA" id="ARBA00022989"/>
    </source>
</evidence>
<dbReference type="InterPro" id="IPR028055">
    <property type="entry name" value="YidC/Oxa/ALB_C"/>
</dbReference>
<feature type="domain" description="Membrane insertase YidC/Oxa/ALB C-terminal" evidence="17">
    <location>
        <begin position="353"/>
        <end position="509"/>
    </location>
</feature>
<dbReference type="Gene3D" id="2.70.98.90">
    <property type="match status" value="1"/>
</dbReference>
<evidence type="ECO:0000256" key="1">
    <source>
        <dbReference type="ARBA" id="ARBA00004429"/>
    </source>
</evidence>
<evidence type="ECO:0000256" key="15">
    <source>
        <dbReference type="SAM" id="MobiDB-lite"/>
    </source>
</evidence>
<comment type="caution">
    <text evidence="13">Lacks conserved residue(s) required for the propagation of feature annotation.</text>
</comment>
<feature type="transmembrane region" description="Helical" evidence="13">
    <location>
        <begin position="399"/>
        <end position="420"/>
    </location>
</feature>
<keyword evidence="6 13" id="KW-0812">Transmembrane</keyword>
<dbReference type="InterPro" id="IPR047196">
    <property type="entry name" value="YidC_ALB_C"/>
</dbReference>
<reference evidence="18" key="1">
    <citation type="journal article" date="2005" name="Environ. Microbiol.">
        <title>Genetic and functional properties of uncultivated thermophilic crenarchaeotes from a subsurface gold mine as revealed by analysis of genome fragments.</title>
        <authorList>
            <person name="Nunoura T."/>
            <person name="Hirayama H."/>
            <person name="Takami H."/>
            <person name="Oida H."/>
            <person name="Nishi S."/>
            <person name="Shimamura S."/>
            <person name="Suzuki Y."/>
            <person name="Inagaki F."/>
            <person name="Takai K."/>
            <person name="Nealson K.H."/>
            <person name="Horikoshi K."/>
        </authorList>
    </citation>
    <scope>NUCLEOTIDE SEQUENCE</scope>
</reference>
<evidence type="ECO:0000256" key="14">
    <source>
        <dbReference type="SAM" id="Coils"/>
    </source>
</evidence>
<dbReference type="GO" id="GO:0051205">
    <property type="term" value="P:protein insertion into membrane"/>
    <property type="evidence" value="ECO:0007669"/>
    <property type="project" value="TreeGrafter"/>
</dbReference>
<feature type="transmembrane region" description="Helical" evidence="13">
    <location>
        <begin position="308"/>
        <end position="327"/>
    </location>
</feature>
<comment type="similarity">
    <text evidence="2 13">Belongs to the OXA1/ALB3/YidC family. Type 1 subfamily.</text>
</comment>
<proteinExistence type="inferred from homology"/>
<dbReference type="InterPro" id="IPR038221">
    <property type="entry name" value="YidC_periplasmic_sf"/>
</dbReference>
<evidence type="ECO:0000256" key="12">
    <source>
        <dbReference type="ARBA" id="ARBA00033342"/>
    </source>
</evidence>
<feature type="compositionally biased region" description="Basic and acidic residues" evidence="15">
    <location>
        <begin position="534"/>
        <end position="545"/>
    </location>
</feature>
<feature type="chain" id="PRO_5003598464" description="Membrane protein insertase YidC" evidence="16">
    <location>
        <begin position="21"/>
        <end position="545"/>
    </location>
</feature>
<keyword evidence="4 13" id="KW-0813">Transport</keyword>
<keyword evidence="10 13" id="KW-0143">Chaperone</keyword>
<feature type="coiled-coil region" evidence="14">
    <location>
        <begin position="363"/>
        <end position="390"/>
    </location>
</feature>
<keyword evidence="14" id="KW-0175">Coiled coil</keyword>
<feature type="domain" description="Membrane insertase YidC/Oxa/ALB C-terminal" evidence="17">
    <location>
        <begin position="308"/>
        <end position="352"/>
    </location>
</feature>
<evidence type="ECO:0000256" key="9">
    <source>
        <dbReference type="ARBA" id="ARBA00023136"/>
    </source>
</evidence>
<feature type="signal peptide" evidence="16">
    <location>
        <begin position="1"/>
        <end position="20"/>
    </location>
</feature>
<sequence>MSIRFLVFVLLGVFAFSAQAQDPRTQIVTRWLGEHSPRELEVKTGLVSYVFSEAGGTLRSVYLYFSAPWGNPPAEILPDVTVKPEDLSRLYAEGATFPFALTVGSVSPEAPYQTEILPSENPKIQRVTFTHQSEALKITKTFTVINAPYYTVDVELRLENLSAEELSLPQGVQMLVGAGVHDTRSEARFLFDGVRATEILQNYKNFEGLGFVGNTFLLWLSTDPAQNIRPWVGTDAKGRQILGVRSEALTLAPGERRTYRFTLYAGRLNLVFLEQAGLQHVTEHGLWSQALAGVTKFLNLLYAYTGNYGWALILFTLIIRLLMYPLTRAQFHSMAKMKEIQPKLEKLQARYPSLTQLRAMYPKMSEDELKRRARENREELTKKQMELFRKEGVNPMGGCLPALLQIPIFLLLWRVVLYSAEAIHLSPGFLWMSDLSQHDSLYIIVALTVLAQIAQGKLTPVPSAGGQSQAMTWLFPVVFGFLLKDLSAGLWLHYFVSTLVQVGQQLVVMWELRRRPKPAEPEPSESEEAPAVEAAHDGPKDRSSD</sequence>
<comment type="subcellular location">
    <subcellularLocation>
        <location evidence="1">Cell inner membrane</location>
        <topology evidence="1">Multi-pass membrane protein</topology>
    </subcellularLocation>
    <subcellularLocation>
        <location evidence="13">Cell membrane</location>
        <topology evidence="13">Multi-pass membrane protein</topology>
    </subcellularLocation>
</comment>
<dbReference type="GO" id="GO:0032977">
    <property type="term" value="F:membrane insertase activity"/>
    <property type="evidence" value="ECO:0007669"/>
    <property type="project" value="InterPro"/>
</dbReference>
<dbReference type="CDD" id="cd20070">
    <property type="entry name" value="5TM_YidC_Alb3"/>
    <property type="match status" value="1"/>
</dbReference>
<dbReference type="GO" id="GO:0005886">
    <property type="term" value="C:plasma membrane"/>
    <property type="evidence" value="ECO:0007669"/>
    <property type="project" value="UniProtKB-SubCell"/>
</dbReference>
<evidence type="ECO:0000256" key="10">
    <source>
        <dbReference type="ARBA" id="ARBA00023186"/>
    </source>
</evidence>
<accession>H5SRE7</accession>
<dbReference type="EMBL" id="AP011801">
    <property type="protein sequence ID" value="BAL58664.1"/>
    <property type="molecule type" value="Genomic_DNA"/>
</dbReference>
<evidence type="ECO:0000256" key="5">
    <source>
        <dbReference type="ARBA" id="ARBA00022475"/>
    </source>
</evidence>
<reference evidence="18" key="2">
    <citation type="journal article" date="2012" name="PLoS ONE">
        <title>A Deeply Branching Thermophilic Bacterium with an Ancient Acetyl-CoA Pathway Dominates a Subsurface Ecosystem.</title>
        <authorList>
            <person name="Takami H."/>
            <person name="Noguchi H."/>
            <person name="Takaki Y."/>
            <person name="Uchiyama I."/>
            <person name="Toyoda A."/>
            <person name="Nishi S."/>
            <person name="Chee G.-J."/>
            <person name="Arai W."/>
            <person name="Nunoura T."/>
            <person name="Itoh T."/>
            <person name="Hattori M."/>
            <person name="Takai K."/>
        </authorList>
    </citation>
    <scope>NUCLEOTIDE SEQUENCE</scope>
</reference>
<keyword evidence="5 13" id="KW-1003">Cell membrane</keyword>
<dbReference type="CDD" id="cd19961">
    <property type="entry name" value="EcYidC-like_peri"/>
    <property type="match status" value="1"/>
</dbReference>
<dbReference type="Pfam" id="PF02096">
    <property type="entry name" value="60KD_IMP"/>
    <property type="match status" value="2"/>
</dbReference>
<dbReference type="InterPro" id="IPR028053">
    <property type="entry name" value="Membr_insert_YidC_N"/>
</dbReference>
<gene>
    <name evidence="13" type="primary">yidC</name>
    <name evidence="18" type="ORF">HGMM_OP2C212</name>
</gene>
<feature type="region of interest" description="Disordered" evidence="15">
    <location>
        <begin position="515"/>
        <end position="545"/>
    </location>
</feature>
<evidence type="ECO:0000256" key="11">
    <source>
        <dbReference type="ARBA" id="ARBA00033245"/>
    </source>
</evidence>
<evidence type="ECO:0000259" key="17">
    <source>
        <dbReference type="Pfam" id="PF02096"/>
    </source>
</evidence>
<evidence type="ECO:0000256" key="3">
    <source>
        <dbReference type="ARBA" id="ARBA00015325"/>
    </source>
</evidence>
<dbReference type="HAMAP" id="MF_01810">
    <property type="entry name" value="YidC_type1"/>
    <property type="match status" value="1"/>
</dbReference>
<evidence type="ECO:0000256" key="6">
    <source>
        <dbReference type="ARBA" id="ARBA00022692"/>
    </source>
</evidence>
<dbReference type="AlphaFoldDB" id="H5SRE7"/>
<evidence type="ECO:0000256" key="4">
    <source>
        <dbReference type="ARBA" id="ARBA00022448"/>
    </source>
</evidence>
<keyword evidence="7 13" id="KW-0653">Protein transport</keyword>
<evidence type="ECO:0000256" key="2">
    <source>
        <dbReference type="ARBA" id="ARBA00010527"/>
    </source>
</evidence>
<dbReference type="InterPro" id="IPR001708">
    <property type="entry name" value="YidC/ALB3/OXA1/COX18"/>
</dbReference>
<dbReference type="PANTHER" id="PTHR12428">
    <property type="entry name" value="OXA1"/>
    <property type="match status" value="1"/>
</dbReference>
<dbReference type="PRINTS" id="PR00701">
    <property type="entry name" value="60KDINNERMP"/>
</dbReference>
<name>H5SRE7_ACEAU</name>
<evidence type="ECO:0000256" key="16">
    <source>
        <dbReference type="SAM" id="SignalP"/>
    </source>
</evidence>
<feature type="transmembrane region" description="Helical" evidence="13">
    <location>
        <begin position="470"/>
        <end position="486"/>
    </location>
</feature>